<evidence type="ECO:0000313" key="1">
    <source>
        <dbReference type="EMBL" id="NDY43620.1"/>
    </source>
</evidence>
<protein>
    <submittedName>
        <fullName evidence="1">Uncharacterized protein</fullName>
    </submittedName>
</protein>
<dbReference type="EMBL" id="JAAGRR010000239">
    <property type="protein sequence ID" value="NDY43620.1"/>
    <property type="molecule type" value="Genomic_DNA"/>
</dbReference>
<accession>A0A6N9TT96</accession>
<evidence type="ECO:0000313" key="2">
    <source>
        <dbReference type="Proteomes" id="UP000469346"/>
    </source>
</evidence>
<name>A0A6N9TT96_DISTH</name>
<reference evidence="1 2" key="1">
    <citation type="submission" date="2020-02" db="EMBL/GenBank/DDBJ databases">
        <title>Comparative genomics of sulfur disproportionating microorganisms.</title>
        <authorList>
            <person name="Ward L.M."/>
            <person name="Bertran E."/>
            <person name="Johnston D.T."/>
        </authorList>
    </citation>
    <scope>NUCLEOTIDE SEQUENCE [LARGE SCALE GENOMIC DNA]</scope>
    <source>
        <strain evidence="1 2">DSM 100025</strain>
    </source>
</reference>
<comment type="caution">
    <text evidence="1">The sequence shown here is derived from an EMBL/GenBank/DDBJ whole genome shotgun (WGS) entry which is preliminary data.</text>
</comment>
<sequence length="46" mass="5051">RRAVAAPADRPPGPLCFDHARIVADYLRVRRLGLAACLEQRGLDPP</sequence>
<keyword evidence="2" id="KW-1185">Reference proteome</keyword>
<dbReference type="AlphaFoldDB" id="A0A6N9TT96"/>
<organism evidence="1 2">
    <name type="scientific">Dissulfurirhabdus thermomarina</name>
    <dbReference type="NCBI Taxonomy" id="1765737"/>
    <lineage>
        <taxon>Bacteria</taxon>
        <taxon>Deltaproteobacteria</taxon>
        <taxon>Dissulfurirhabdaceae</taxon>
        <taxon>Dissulfurirhabdus</taxon>
    </lineage>
</organism>
<proteinExistence type="predicted"/>
<gene>
    <name evidence="1" type="ORF">G3N55_12325</name>
</gene>
<feature type="non-terminal residue" evidence="1">
    <location>
        <position position="1"/>
    </location>
</feature>
<dbReference type="Proteomes" id="UP000469346">
    <property type="component" value="Unassembled WGS sequence"/>
</dbReference>